<proteinExistence type="predicted"/>
<reference evidence="2 3" key="1">
    <citation type="submission" date="2018-12" db="EMBL/GenBank/DDBJ databases">
        <title>Venturia inaequalis Genome Resource.</title>
        <authorList>
            <person name="Lichtner F.J."/>
        </authorList>
    </citation>
    <scope>NUCLEOTIDE SEQUENCE [LARGE SCALE GENOMIC DNA]</scope>
    <source>
        <strain evidence="2 3">120213</strain>
    </source>
</reference>
<dbReference type="EMBL" id="WNWS01000438">
    <property type="protein sequence ID" value="KAE9967799.1"/>
    <property type="molecule type" value="Genomic_DNA"/>
</dbReference>
<sequence length="148" mass="15613">MAGSSEPCPSTATRDAHASHTGCPTWVFLRATPFRPKSGVPPTPQSGSSTRDDPVSNSYGHSSGCSRVHNGAASPRVKSVPSADSRRTRVPTSDADGPVDSHVLLVMVTIEFWMRKPSLLGPSPLEFDGFAIRASPALEMGDLSTLPL</sequence>
<name>A0A8H3UCW4_VENIN</name>
<dbReference type="AlphaFoldDB" id="A0A8H3UCW4"/>
<feature type="region of interest" description="Disordered" evidence="1">
    <location>
        <begin position="34"/>
        <end position="98"/>
    </location>
</feature>
<evidence type="ECO:0000313" key="2">
    <source>
        <dbReference type="EMBL" id="KAE9967799.1"/>
    </source>
</evidence>
<feature type="compositionally biased region" description="Polar residues" evidence="1">
    <location>
        <begin position="45"/>
        <end position="65"/>
    </location>
</feature>
<protein>
    <submittedName>
        <fullName evidence="2">Uncharacterized protein</fullName>
    </submittedName>
</protein>
<evidence type="ECO:0000313" key="3">
    <source>
        <dbReference type="Proteomes" id="UP000447873"/>
    </source>
</evidence>
<comment type="caution">
    <text evidence="2">The sequence shown here is derived from an EMBL/GenBank/DDBJ whole genome shotgun (WGS) entry which is preliminary data.</text>
</comment>
<dbReference type="Proteomes" id="UP000447873">
    <property type="component" value="Unassembled WGS sequence"/>
</dbReference>
<evidence type="ECO:0000256" key="1">
    <source>
        <dbReference type="SAM" id="MobiDB-lite"/>
    </source>
</evidence>
<gene>
    <name evidence="2" type="ORF">EG328_007962</name>
</gene>
<accession>A0A8H3UCW4</accession>
<organism evidence="2 3">
    <name type="scientific">Venturia inaequalis</name>
    <name type="common">Apple scab fungus</name>
    <dbReference type="NCBI Taxonomy" id="5025"/>
    <lineage>
        <taxon>Eukaryota</taxon>
        <taxon>Fungi</taxon>
        <taxon>Dikarya</taxon>
        <taxon>Ascomycota</taxon>
        <taxon>Pezizomycotina</taxon>
        <taxon>Dothideomycetes</taxon>
        <taxon>Pleosporomycetidae</taxon>
        <taxon>Venturiales</taxon>
        <taxon>Venturiaceae</taxon>
        <taxon>Venturia</taxon>
    </lineage>
</organism>